<gene>
    <name evidence="3" type="ORF">N0V83_009275</name>
</gene>
<dbReference type="InterPro" id="IPR011009">
    <property type="entry name" value="Kinase-like_dom_sf"/>
</dbReference>
<evidence type="ECO:0000256" key="1">
    <source>
        <dbReference type="SAM" id="MobiDB-lite"/>
    </source>
</evidence>
<evidence type="ECO:0000313" key="3">
    <source>
        <dbReference type="EMBL" id="KAJ4364678.1"/>
    </source>
</evidence>
<dbReference type="PANTHER" id="PTHR24359:SF37">
    <property type="entry name" value="PROTEIN KINASE DOMAIN-CONTAINING PROTEIN"/>
    <property type="match status" value="1"/>
</dbReference>
<dbReference type="Proteomes" id="UP001140560">
    <property type="component" value="Unassembled WGS sequence"/>
</dbReference>
<dbReference type="SUPFAM" id="SSF56112">
    <property type="entry name" value="Protein kinase-like (PK-like)"/>
    <property type="match status" value="1"/>
</dbReference>
<name>A0A9W9CIS3_9PLEO</name>
<dbReference type="OrthoDB" id="1046782at2759"/>
<feature type="domain" description="Protein kinase" evidence="2">
    <location>
        <begin position="462"/>
        <end position="827"/>
    </location>
</feature>
<reference evidence="3" key="1">
    <citation type="submission" date="2022-10" db="EMBL/GenBank/DDBJ databases">
        <title>Tapping the CABI collections for fungal endophytes: first genome assemblies for Collariella, Neodidymelliopsis, Ascochyta clinopodiicola, Didymella pomorum, Didymosphaeria variabile, Neocosmospora piperis and Neocucurbitaria cava.</title>
        <authorList>
            <person name="Hill R."/>
        </authorList>
    </citation>
    <scope>NUCLEOTIDE SEQUENCE</scope>
    <source>
        <strain evidence="3">IMI 356814</strain>
    </source>
</reference>
<dbReference type="Pfam" id="PF00069">
    <property type="entry name" value="Pkinase"/>
    <property type="match status" value="1"/>
</dbReference>
<comment type="caution">
    <text evidence="3">The sequence shown here is derived from an EMBL/GenBank/DDBJ whole genome shotgun (WGS) entry which is preliminary data.</text>
</comment>
<feature type="compositionally biased region" description="Polar residues" evidence="1">
    <location>
        <begin position="641"/>
        <end position="655"/>
    </location>
</feature>
<dbReference type="InterPro" id="IPR000719">
    <property type="entry name" value="Prot_kinase_dom"/>
</dbReference>
<dbReference type="PANTHER" id="PTHR24359">
    <property type="entry name" value="SERINE/THREONINE-PROTEIN KINASE SBK1"/>
    <property type="match status" value="1"/>
</dbReference>
<evidence type="ECO:0000259" key="2">
    <source>
        <dbReference type="PROSITE" id="PS50011"/>
    </source>
</evidence>
<evidence type="ECO:0000313" key="4">
    <source>
        <dbReference type="Proteomes" id="UP001140560"/>
    </source>
</evidence>
<feature type="region of interest" description="Disordered" evidence="1">
    <location>
        <begin position="196"/>
        <end position="222"/>
    </location>
</feature>
<feature type="region of interest" description="Disordered" evidence="1">
    <location>
        <begin position="61"/>
        <end position="115"/>
    </location>
</feature>
<dbReference type="GO" id="GO:0004674">
    <property type="term" value="F:protein serine/threonine kinase activity"/>
    <property type="evidence" value="ECO:0007669"/>
    <property type="project" value="TreeGrafter"/>
</dbReference>
<feature type="region of interest" description="Disordered" evidence="1">
    <location>
        <begin position="238"/>
        <end position="265"/>
    </location>
</feature>
<feature type="compositionally biased region" description="Low complexity" evidence="1">
    <location>
        <begin position="245"/>
        <end position="257"/>
    </location>
</feature>
<proteinExistence type="predicted"/>
<dbReference type="SMART" id="SM00220">
    <property type="entry name" value="S_TKc"/>
    <property type="match status" value="1"/>
</dbReference>
<keyword evidence="4" id="KW-1185">Reference proteome</keyword>
<dbReference type="AlphaFoldDB" id="A0A9W9CIS3"/>
<dbReference type="GO" id="GO:0005524">
    <property type="term" value="F:ATP binding"/>
    <property type="evidence" value="ECO:0007669"/>
    <property type="project" value="InterPro"/>
</dbReference>
<accession>A0A9W9CIS3</accession>
<feature type="region of interest" description="Disordered" evidence="1">
    <location>
        <begin position="640"/>
        <end position="661"/>
    </location>
</feature>
<sequence length="827" mass="92670">MHNSQAENEIPFRINRVTGSASVRLPSQESATPPPHEQSRQQAVPAEFLGTGTWTVSGAEEARDLSASDASRARSHSHTQYDLQAQRHLPHSSETPSNGSVGRENLLLSPTGSDSRRDSLFNTLTISIQSHRIFVSEPSSSNDSEVSSGDELYESCTDFGTTVTPVVEVQDDSTNEGVDLSQDIDADDVSSVNLANESTTSIHQEQSNPNRPYTDSLSLPGRIPTGVSPALSIISDAGHQQQLRQKQSISSKSDQQQRTSQQEDGAVLSSAVSVGLNLQGKIFHALVTKPKNPDFGFVPQEQLYQIVNADSVASQLKTDLKHTHTSEEIAKYANYVCKEPEVLRQGKKKLKSFQKIFATLVMVGMSASISHFLDEDVSDLDLPLAPIRQGGMVISLCRQDSSGNPTTPLRCFNRDLWSFGQLRSFARDQWNMLAPFFSRGENGEVKHYMLQDQHILPFVDAQMAEDDEVYGGFAKVMMVQIHPEHHNFKDKMLCDRGFAIKQLNDSDHEAFTREVNILKKFSGARSHKHIVSLLATYEQHGKFHLIFYRAGGDLFKYWKELEPHPPFHYFNVLWMAEQCAGIADGLMKLHKHITFTIRQKDIVEQNGPNPVGDRRTKVKIVDPIFHVRSDSFSNGVRVRPSSPTWWRDQSQSTSGDRTKHRDVPQNAVLIEEEKFGRHGDINPGNILWFHDSSTSGGTQKGTLKIADFGQAELNSAQSKTRPRDVANTMTYRPPECDIAPRIIRQSYDIWCLGCVYLEFVTWILGGKQLLERFNKRRSAPDRYLNNQKIDTFFEFVKNQDTAELEVGIKSSVTKACNPRTNAVSCCH</sequence>
<dbReference type="PROSITE" id="PS50011">
    <property type="entry name" value="PROTEIN_KINASE_DOM"/>
    <property type="match status" value="1"/>
</dbReference>
<dbReference type="Gene3D" id="1.10.510.10">
    <property type="entry name" value="Transferase(Phosphotransferase) domain 1"/>
    <property type="match status" value="2"/>
</dbReference>
<feature type="compositionally biased region" description="Polar residues" evidence="1">
    <location>
        <begin position="196"/>
        <end position="217"/>
    </location>
</feature>
<protein>
    <recommendedName>
        <fullName evidence="2">Protein kinase domain-containing protein</fullName>
    </recommendedName>
</protein>
<organism evidence="3 4">
    <name type="scientific">Neocucurbitaria cava</name>
    <dbReference type="NCBI Taxonomy" id="798079"/>
    <lineage>
        <taxon>Eukaryota</taxon>
        <taxon>Fungi</taxon>
        <taxon>Dikarya</taxon>
        <taxon>Ascomycota</taxon>
        <taxon>Pezizomycotina</taxon>
        <taxon>Dothideomycetes</taxon>
        <taxon>Pleosporomycetidae</taxon>
        <taxon>Pleosporales</taxon>
        <taxon>Pleosporineae</taxon>
        <taxon>Cucurbitariaceae</taxon>
        <taxon>Neocucurbitaria</taxon>
    </lineage>
</organism>
<dbReference type="EMBL" id="JAPEUY010000017">
    <property type="protein sequence ID" value="KAJ4364678.1"/>
    <property type="molecule type" value="Genomic_DNA"/>
</dbReference>